<dbReference type="HOGENOM" id="CLU_076312_6_2_4"/>
<dbReference type="PANTHER" id="PTHR36558">
    <property type="entry name" value="GLR1098 PROTEIN"/>
    <property type="match status" value="1"/>
</dbReference>
<name>D5X5S5_THIK1</name>
<evidence type="ECO:0000259" key="1">
    <source>
        <dbReference type="Pfam" id="PF05685"/>
    </source>
</evidence>
<dbReference type="EMBL" id="CP002021">
    <property type="protein sequence ID" value="ADG29978.1"/>
    <property type="molecule type" value="Genomic_DNA"/>
</dbReference>
<dbReference type="AlphaFoldDB" id="D5X5S5"/>
<dbReference type="InterPro" id="IPR012296">
    <property type="entry name" value="Nuclease_put_TT1808"/>
</dbReference>
<gene>
    <name evidence="2" type="ordered locus">Tint_0578</name>
</gene>
<dbReference type="BioCyc" id="TINT75379:TINT_RS02905-MONOMER"/>
<feature type="domain" description="Putative restriction endonuclease" evidence="1">
    <location>
        <begin position="12"/>
        <end position="169"/>
    </location>
</feature>
<dbReference type="CDD" id="cd06260">
    <property type="entry name" value="DUF820-like"/>
    <property type="match status" value="1"/>
</dbReference>
<dbReference type="eggNOG" id="COG4636">
    <property type="taxonomic scope" value="Bacteria"/>
</dbReference>
<dbReference type="PANTHER" id="PTHR36558:SF1">
    <property type="entry name" value="RESTRICTION ENDONUCLEASE DOMAIN-CONTAINING PROTEIN-RELATED"/>
    <property type="match status" value="1"/>
</dbReference>
<accession>D5X5S5</accession>
<evidence type="ECO:0000313" key="2">
    <source>
        <dbReference type="EMBL" id="ADG29978.1"/>
    </source>
</evidence>
<dbReference type="Gene3D" id="3.90.1570.10">
    <property type="entry name" value="tt1808, chain A"/>
    <property type="match status" value="1"/>
</dbReference>
<protein>
    <recommendedName>
        <fullName evidence="1">Putative restriction endonuclease domain-containing protein</fullName>
    </recommendedName>
</protein>
<dbReference type="STRING" id="75379.Tint_0578"/>
<dbReference type="KEGG" id="tin:Tint_0578"/>
<dbReference type="InterPro" id="IPR008538">
    <property type="entry name" value="Uma2"/>
</dbReference>
<dbReference type="SUPFAM" id="SSF52980">
    <property type="entry name" value="Restriction endonuclease-like"/>
    <property type="match status" value="1"/>
</dbReference>
<dbReference type="Pfam" id="PF05685">
    <property type="entry name" value="Uma2"/>
    <property type="match status" value="1"/>
</dbReference>
<proteinExistence type="predicted"/>
<dbReference type="InterPro" id="IPR011335">
    <property type="entry name" value="Restrct_endonuc-II-like"/>
</dbReference>
<sequence>MSAVLSRAHFTFEDYLAWEETQTERHEYIGGEVFAMAGGSTVHNTLSGNAYIALRSQTRGTPCRVYMADVKLQVEAADASFYPDVFVTCSAADAGRRTVQQDTLLIVEVLSPSTEGHDRGDEFAAYRLLPSLQTVLFVAQNQPHVEAFSRNADGSWTLHEASGLDAQLTCIAAERSFIFSLAELYADVAEADFVAAAGEAAATRSGVSA</sequence>
<reference evidence="2" key="1">
    <citation type="submission" date="2010-04" db="EMBL/GenBank/DDBJ databases">
        <title>Complete sequence of Thiomonas intermedia K12.</title>
        <authorList>
            <consortium name="US DOE Joint Genome Institute"/>
            <person name="Lucas S."/>
            <person name="Copeland A."/>
            <person name="Lapidus A."/>
            <person name="Cheng J.-F."/>
            <person name="Bruce D."/>
            <person name="Goodwin L."/>
            <person name="Pitluck S."/>
            <person name="Davenport K."/>
            <person name="Detter J.C."/>
            <person name="Han C."/>
            <person name="Tapia R."/>
            <person name="Land M."/>
            <person name="Hauser L."/>
            <person name="Kyrpides N."/>
            <person name="Ovchinnikova G."/>
            <person name="Kerfeld C.A."/>
            <person name="Cannon G.C."/>
            <person name="Heinhorst S."/>
            <person name="Woyke T."/>
        </authorList>
    </citation>
    <scope>NUCLEOTIDE SEQUENCE [LARGE SCALE GENOMIC DNA]</scope>
    <source>
        <strain evidence="2">K12</strain>
    </source>
</reference>
<organism evidence="2">
    <name type="scientific">Thiomonas intermedia (strain K12)</name>
    <name type="common">Thiobacillus intermedius</name>
    <dbReference type="NCBI Taxonomy" id="75379"/>
    <lineage>
        <taxon>Bacteria</taxon>
        <taxon>Pseudomonadati</taxon>
        <taxon>Pseudomonadota</taxon>
        <taxon>Betaproteobacteria</taxon>
        <taxon>Burkholderiales</taxon>
        <taxon>Thiomonas</taxon>
    </lineage>
</organism>